<evidence type="ECO:0000256" key="10">
    <source>
        <dbReference type="HAMAP-Rule" id="MF_01102"/>
    </source>
</evidence>
<evidence type="ECO:0000256" key="6">
    <source>
        <dbReference type="ARBA" id="ARBA00022694"/>
    </source>
</evidence>
<dbReference type="GO" id="GO:0032259">
    <property type="term" value="P:methylation"/>
    <property type="evidence" value="ECO:0007669"/>
    <property type="project" value="UniProtKB-KW"/>
</dbReference>
<keyword evidence="6 10" id="KW-0819">tRNA processing</keyword>
<comment type="cofactor">
    <cofactor evidence="10">
        <name>FAD</name>
        <dbReference type="ChEBI" id="CHEBI:57692"/>
    </cofactor>
</comment>
<dbReference type="InterPro" id="IPR006076">
    <property type="entry name" value="FAD-dep_OxRdtase"/>
</dbReference>
<accession>A0A9J7AYD4</accession>
<evidence type="ECO:0000256" key="5">
    <source>
        <dbReference type="ARBA" id="ARBA00022691"/>
    </source>
</evidence>
<dbReference type="NCBIfam" id="NF033855">
    <property type="entry name" value="tRNA_MNMC2"/>
    <property type="match status" value="1"/>
</dbReference>
<dbReference type="RefSeq" id="WP_257772280.1">
    <property type="nucleotide sequence ID" value="NZ_CP102480.1"/>
</dbReference>
<dbReference type="GO" id="GO:0016645">
    <property type="term" value="F:oxidoreductase activity, acting on the CH-NH group of donors"/>
    <property type="evidence" value="ECO:0007669"/>
    <property type="project" value="InterPro"/>
</dbReference>
<evidence type="ECO:0000256" key="1">
    <source>
        <dbReference type="ARBA" id="ARBA00022490"/>
    </source>
</evidence>
<gene>
    <name evidence="10 13" type="primary">mnmC</name>
    <name evidence="13" type="ORF">NUH88_20620</name>
</gene>
<feature type="region of interest" description="tRNA (mnm(5)s(2)U34)-methyltransferase" evidence="10">
    <location>
        <begin position="1"/>
        <end position="224"/>
    </location>
</feature>
<comment type="subcellular location">
    <subcellularLocation>
        <location evidence="10">Cytoplasm</location>
    </subcellularLocation>
</comment>
<dbReference type="GO" id="GO:0050660">
    <property type="term" value="F:flavin adenine dinucleotide binding"/>
    <property type="evidence" value="ECO:0007669"/>
    <property type="project" value="UniProtKB-UniRule"/>
</dbReference>
<dbReference type="HAMAP" id="MF_01102">
    <property type="entry name" value="MnmC"/>
    <property type="match status" value="1"/>
</dbReference>
<keyword evidence="1 10" id="KW-0963">Cytoplasm</keyword>
<proteinExistence type="inferred from homology"/>
<dbReference type="Gene3D" id="3.50.50.60">
    <property type="entry name" value="FAD/NAD(P)-binding domain"/>
    <property type="match status" value="1"/>
</dbReference>
<feature type="domain" description="FAD dependent oxidoreductase" evidence="11">
    <location>
        <begin position="249"/>
        <end position="606"/>
    </location>
</feature>
<dbReference type="Gene3D" id="3.30.9.10">
    <property type="entry name" value="D-Amino Acid Oxidase, subunit A, domain 2"/>
    <property type="match status" value="1"/>
</dbReference>
<dbReference type="InterPro" id="IPR008471">
    <property type="entry name" value="MnmC-like_methylTransf"/>
</dbReference>
<dbReference type="Proteomes" id="UP001060336">
    <property type="component" value="Chromosome"/>
</dbReference>
<keyword evidence="7 10" id="KW-0274">FAD</keyword>
<keyword evidence="14" id="KW-1185">Reference proteome</keyword>
<keyword evidence="9 10" id="KW-0511">Multifunctional enzyme</keyword>
<dbReference type="EC" id="2.1.1.61" evidence="10"/>
<evidence type="ECO:0000256" key="7">
    <source>
        <dbReference type="ARBA" id="ARBA00022827"/>
    </source>
</evidence>
<comment type="function">
    <text evidence="10">Catalyzes the last two steps in the biosynthesis of 5-methylaminomethyl-2-thiouridine (mnm(5)s(2)U) at the wobble position (U34) in tRNA. Catalyzes the FAD-dependent demodification of cmnm(5)s(2)U34 to nm(5)s(2)U34, followed by the transfer of a methyl group from S-adenosyl-L-methionine to nm(5)s(2)U34, to form mnm(5)s(2)U34.</text>
</comment>
<evidence type="ECO:0000259" key="11">
    <source>
        <dbReference type="Pfam" id="PF01266"/>
    </source>
</evidence>
<keyword evidence="5 10" id="KW-0949">S-adenosyl-L-methionine</keyword>
<dbReference type="NCBIfam" id="NF002481">
    <property type="entry name" value="PRK01747.1-2"/>
    <property type="match status" value="1"/>
</dbReference>
<dbReference type="Pfam" id="PF01266">
    <property type="entry name" value="DAO"/>
    <property type="match status" value="1"/>
</dbReference>
<evidence type="ECO:0000259" key="12">
    <source>
        <dbReference type="Pfam" id="PF05430"/>
    </source>
</evidence>
<dbReference type="InterPro" id="IPR047785">
    <property type="entry name" value="tRNA_MNMC2"/>
</dbReference>
<reference evidence="13" key="1">
    <citation type="submission" date="2022-08" db="EMBL/GenBank/DDBJ databases">
        <title>Nisaea acidiphila sp. nov., isolated from a marine algal debris and emended description of the genus Nisaea Urios et al. 2008.</title>
        <authorList>
            <person name="Kwon K."/>
        </authorList>
    </citation>
    <scope>NUCLEOTIDE SEQUENCE</scope>
    <source>
        <strain evidence="13">MEBiC11861</strain>
    </source>
</reference>
<keyword evidence="2 10" id="KW-0489">Methyltransferase</keyword>
<dbReference type="GO" id="GO:0005737">
    <property type="term" value="C:cytoplasm"/>
    <property type="evidence" value="ECO:0007669"/>
    <property type="project" value="UniProtKB-SubCell"/>
</dbReference>
<evidence type="ECO:0000256" key="2">
    <source>
        <dbReference type="ARBA" id="ARBA00022603"/>
    </source>
</evidence>
<evidence type="ECO:0000256" key="9">
    <source>
        <dbReference type="ARBA" id="ARBA00023268"/>
    </source>
</evidence>
<dbReference type="InterPro" id="IPR017610">
    <property type="entry name" value="tRNA_S-uridine_synth_MnmC_C"/>
</dbReference>
<evidence type="ECO:0000313" key="13">
    <source>
        <dbReference type="EMBL" id="UUX52280.1"/>
    </source>
</evidence>
<dbReference type="KEGG" id="naci:NUH88_20620"/>
<comment type="similarity">
    <text evidence="10">In the N-terminal section; belongs to the methyltransferase superfamily. tRNA (mnm(5)s(2)U34)-methyltransferase family.</text>
</comment>
<comment type="similarity">
    <text evidence="10">In the C-terminal section; belongs to the DAO family.</text>
</comment>
<dbReference type="InterPro" id="IPR036188">
    <property type="entry name" value="FAD/NAD-bd_sf"/>
</dbReference>
<feature type="region of interest" description="FAD-dependent cmnm(5)s(2)U34 oxidoreductase" evidence="10">
    <location>
        <begin position="253"/>
        <end position="648"/>
    </location>
</feature>
<evidence type="ECO:0000256" key="4">
    <source>
        <dbReference type="ARBA" id="ARBA00022679"/>
    </source>
</evidence>
<organism evidence="13 14">
    <name type="scientific">Nisaea acidiphila</name>
    <dbReference type="NCBI Taxonomy" id="1862145"/>
    <lineage>
        <taxon>Bacteria</taxon>
        <taxon>Pseudomonadati</taxon>
        <taxon>Pseudomonadota</taxon>
        <taxon>Alphaproteobacteria</taxon>
        <taxon>Rhodospirillales</taxon>
        <taxon>Thalassobaculaceae</taxon>
        <taxon>Nisaea</taxon>
    </lineage>
</organism>
<dbReference type="PANTHER" id="PTHR13847:SF283">
    <property type="entry name" value="TRNA 5-METHYLAMINOMETHYL-2-THIOURIDINE BIOSYNTHESIS BIFUNCTIONAL PROTEIN MNMC"/>
    <property type="match status" value="1"/>
</dbReference>
<dbReference type="GO" id="GO:0004808">
    <property type="term" value="F:tRNA (5-methylaminomethyl-2-thiouridylate)(34)-methyltransferase activity"/>
    <property type="evidence" value="ECO:0007669"/>
    <property type="project" value="UniProtKB-EC"/>
</dbReference>
<dbReference type="EMBL" id="CP102480">
    <property type="protein sequence ID" value="UUX52280.1"/>
    <property type="molecule type" value="Genomic_DNA"/>
</dbReference>
<dbReference type="Pfam" id="PF05430">
    <property type="entry name" value="Methyltransf_30"/>
    <property type="match status" value="1"/>
</dbReference>
<evidence type="ECO:0000256" key="3">
    <source>
        <dbReference type="ARBA" id="ARBA00022630"/>
    </source>
</evidence>
<evidence type="ECO:0000256" key="8">
    <source>
        <dbReference type="ARBA" id="ARBA00023002"/>
    </source>
</evidence>
<dbReference type="NCBIfam" id="TIGR03197">
    <property type="entry name" value="MnmC_Cterm"/>
    <property type="match status" value="1"/>
</dbReference>
<keyword evidence="4 10" id="KW-0808">Transferase</keyword>
<dbReference type="GO" id="GO:0002097">
    <property type="term" value="P:tRNA wobble base modification"/>
    <property type="evidence" value="ECO:0007669"/>
    <property type="project" value="UniProtKB-UniRule"/>
</dbReference>
<protein>
    <recommendedName>
        <fullName evidence="10">tRNA 5-methylaminomethyl-2-thiouridine biosynthesis bifunctional protein MnmC</fullName>
        <shortName evidence="10">tRNA mnm(5)s(2)U biosynthesis bifunctional protein</shortName>
    </recommendedName>
    <domain>
        <recommendedName>
            <fullName evidence="10">tRNA (mnm(5)s(2)U34)-methyltransferase</fullName>
            <ecNumber evidence="10">2.1.1.61</ecNumber>
        </recommendedName>
    </domain>
    <domain>
        <recommendedName>
            <fullName evidence="10">FAD-dependent cmnm(5)s(2)U34 oxidoreductase</fullName>
            <ecNumber evidence="10">1.5.-.-</ecNumber>
        </recommendedName>
    </domain>
</protein>
<dbReference type="AlphaFoldDB" id="A0A9J7AYD4"/>
<comment type="catalytic activity">
    <reaction evidence="10">
        <text>5-aminomethyl-2-thiouridine(34) in tRNA + S-adenosyl-L-methionine = 5-methylaminomethyl-2-thiouridine(34) in tRNA + S-adenosyl-L-homocysteine + H(+)</text>
        <dbReference type="Rhea" id="RHEA:19569"/>
        <dbReference type="Rhea" id="RHEA-COMP:10195"/>
        <dbReference type="Rhea" id="RHEA-COMP:10197"/>
        <dbReference type="ChEBI" id="CHEBI:15378"/>
        <dbReference type="ChEBI" id="CHEBI:57856"/>
        <dbReference type="ChEBI" id="CHEBI:59789"/>
        <dbReference type="ChEBI" id="CHEBI:74454"/>
        <dbReference type="ChEBI" id="CHEBI:74455"/>
        <dbReference type="EC" id="2.1.1.61"/>
    </reaction>
</comment>
<dbReference type="InterPro" id="IPR029063">
    <property type="entry name" value="SAM-dependent_MTases_sf"/>
</dbReference>
<dbReference type="EC" id="1.5.-.-" evidence="10"/>
<feature type="domain" description="MnmC-like methyltransferase" evidence="12">
    <location>
        <begin position="102"/>
        <end position="223"/>
    </location>
</feature>
<keyword evidence="8 10" id="KW-0560">Oxidoreductase</keyword>
<dbReference type="PANTHER" id="PTHR13847">
    <property type="entry name" value="SARCOSINE DEHYDROGENASE-RELATED"/>
    <property type="match status" value="1"/>
</dbReference>
<dbReference type="Gene3D" id="3.40.50.150">
    <property type="entry name" value="Vaccinia Virus protein VP39"/>
    <property type="match status" value="1"/>
</dbReference>
<dbReference type="SUPFAM" id="SSF51971">
    <property type="entry name" value="Nucleotide-binding domain"/>
    <property type="match status" value="1"/>
</dbReference>
<evidence type="ECO:0000313" key="14">
    <source>
        <dbReference type="Proteomes" id="UP001060336"/>
    </source>
</evidence>
<sequence length="648" mass="69658">MSWEDGSVPFSERFGDVYFSAEDGLAEARHVFLAGSGLPEAWAGRDNFTIGETGFGTGLNFCAVAKLWQKTRPPGALLHYVSIEGYPLVAAECGKALSCWGELDDIAAALIARYPAPVPGLHRIHFEDWGIVLTLAVGEAGDILPKLKASADAWFLDGFAPSRNPEMWREEVLTWIGRMTVPGGTLATFTSAGTVRRGLVSAGFDVSKVEGYGRKREMSVARKREEPRAEGRRAPTLCVPFLKRQRGDRIAIVGGGIAGCALARALTRRGVRPELYEESGQLGAGASGNARALVMPRMDAGDSPAARFHAAAYRFAISQYAETEAWDPCGVLVMLDDDAARERAFKARGHAWHPASLAPELDSKEASERAGIPLNQTGLFYEKAGLLETGCLLEEWGAGASVVSSRVCDLRRASSGVQLVDANGIVLGEADTVVLTAGIGNRHFPGRAWLPLAPVRGQLSVVPASDAGLPLRCALSWGGYLSPEREGMHLLGATHDPVNRLGKDWESAVVEEDHRRNHGNLPSCLQPLLPPPSETWLGRARLRAVTPDRVPLFGAVPDAAELGSAFGKHYRRRGAEFSGADILVLGGLGSRGFVTAPLAAEMLAARMFEEPWPLEQEVGLVGEPVRFAERAYRRGELQVFLSDALDAG</sequence>
<name>A0A9J7AYD4_9PROT</name>
<dbReference type="InterPro" id="IPR023032">
    <property type="entry name" value="tRNA_MAMT_biosynth_bifunc_MnmC"/>
</dbReference>
<keyword evidence="3 10" id="KW-0285">Flavoprotein</keyword>